<dbReference type="GO" id="GO:0005886">
    <property type="term" value="C:plasma membrane"/>
    <property type="evidence" value="ECO:0007669"/>
    <property type="project" value="TreeGrafter"/>
</dbReference>
<reference evidence="3 4" key="1">
    <citation type="submission" date="2018-06" db="EMBL/GenBank/DDBJ databases">
        <title>A transcriptomic atlas of mushroom development highlights an independent origin of complex multicellularity.</title>
        <authorList>
            <consortium name="DOE Joint Genome Institute"/>
            <person name="Krizsan K."/>
            <person name="Almasi E."/>
            <person name="Merenyi Z."/>
            <person name="Sahu N."/>
            <person name="Viragh M."/>
            <person name="Koszo T."/>
            <person name="Mondo S."/>
            <person name="Kiss B."/>
            <person name="Balint B."/>
            <person name="Kues U."/>
            <person name="Barry K."/>
            <person name="Hegedus J.C."/>
            <person name="Henrissat B."/>
            <person name="Johnson J."/>
            <person name="Lipzen A."/>
            <person name="Ohm R."/>
            <person name="Nagy I."/>
            <person name="Pangilinan J."/>
            <person name="Yan J."/>
            <person name="Xiong Y."/>
            <person name="Grigoriev I.V."/>
            <person name="Hibbett D.S."/>
            <person name="Nagy L.G."/>
        </authorList>
    </citation>
    <scope>NUCLEOTIDE SEQUENCE [LARGE SCALE GENOMIC DNA]</scope>
    <source>
        <strain evidence="3 4">SZMC22713</strain>
    </source>
</reference>
<dbReference type="InterPro" id="IPR014752">
    <property type="entry name" value="Arrestin-like_C"/>
</dbReference>
<dbReference type="SMART" id="SM01017">
    <property type="entry name" value="Arrestin_C"/>
    <property type="match status" value="1"/>
</dbReference>
<dbReference type="GO" id="GO:0005829">
    <property type="term" value="C:cytosol"/>
    <property type="evidence" value="ECO:0007669"/>
    <property type="project" value="TreeGrafter"/>
</dbReference>
<dbReference type="GO" id="GO:0070086">
    <property type="term" value="P:ubiquitin-dependent endocytosis"/>
    <property type="evidence" value="ECO:0007669"/>
    <property type="project" value="TreeGrafter"/>
</dbReference>
<organism evidence="3 4">
    <name type="scientific">Rickenella mellea</name>
    <dbReference type="NCBI Taxonomy" id="50990"/>
    <lineage>
        <taxon>Eukaryota</taxon>
        <taxon>Fungi</taxon>
        <taxon>Dikarya</taxon>
        <taxon>Basidiomycota</taxon>
        <taxon>Agaricomycotina</taxon>
        <taxon>Agaricomycetes</taxon>
        <taxon>Hymenochaetales</taxon>
        <taxon>Rickenellaceae</taxon>
        <taxon>Rickenella</taxon>
    </lineage>
</organism>
<evidence type="ECO:0000313" key="3">
    <source>
        <dbReference type="EMBL" id="TDL24486.1"/>
    </source>
</evidence>
<dbReference type="Proteomes" id="UP000294933">
    <property type="component" value="Unassembled WGS sequence"/>
</dbReference>
<evidence type="ECO:0000313" key="4">
    <source>
        <dbReference type="Proteomes" id="UP000294933"/>
    </source>
</evidence>
<dbReference type="GO" id="GO:0030674">
    <property type="term" value="F:protein-macromolecule adaptor activity"/>
    <property type="evidence" value="ECO:0007669"/>
    <property type="project" value="TreeGrafter"/>
</dbReference>
<protein>
    <recommendedName>
        <fullName evidence="2">Arrestin C-terminal-like domain-containing protein</fullName>
    </recommendedName>
</protein>
<dbReference type="AlphaFoldDB" id="A0A4Y7QAU3"/>
<proteinExistence type="predicted"/>
<accession>A0A4Y7QAU3</accession>
<feature type="domain" description="Arrestin C-terminal-like" evidence="2">
    <location>
        <begin position="170"/>
        <end position="373"/>
    </location>
</feature>
<feature type="compositionally biased region" description="Polar residues" evidence="1">
    <location>
        <begin position="289"/>
        <end position="305"/>
    </location>
</feature>
<evidence type="ECO:0000259" key="2">
    <source>
        <dbReference type="SMART" id="SM01017"/>
    </source>
</evidence>
<feature type="region of interest" description="Disordered" evidence="1">
    <location>
        <begin position="289"/>
        <end position="312"/>
    </location>
</feature>
<dbReference type="InterPro" id="IPR050357">
    <property type="entry name" value="Arrestin_domain-protein"/>
</dbReference>
<dbReference type="PANTHER" id="PTHR11188">
    <property type="entry name" value="ARRESTIN DOMAIN CONTAINING PROTEIN"/>
    <property type="match status" value="1"/>
</dbReference>
<dbReference type="OrthoDB" id="2333384at2759"/>
<dbReference type="Gene3D" id="2.60.40.640">
    <property type="match status" value="1"/>
</dbReference>
<evidence type="ECO:0000256" key="1">
    <source>
        <dbReference type="SAM" id="MobiDB-lite"/>
    </source>
</evidence>
<keyword evidence="4" id="KW-1185">Reference proteome</keyword>
<dbReference type="InterPro" id="IPR011022">
    <property type="entry name" value="Arrestin_C-like"/>
</dbReference>
<dbReference type="STRING" id="50990.A0A4Y7QAU3"/>
<dbReference type="GO" id="GO:0031625">
    <property type="term" value="F:ubiquitin protein ligase binding"/>
    <property type="evidence" value="ECO:0007669"/>
    <property type="project" value="TreeGrafter"/>
</dbReference>
<feature type="region of interest" description="Disordered" evidence="1">
    <location>
        <begin position="451"/>
        <end position="474"/>
    </location>
</feature>
<sequence>MKDKPQQSHLDICLASDPVVLRGPGVDVDPTLLWGNVVLFLTESTSVKEISLQFRGKARLPPSYVEEGGIREYIICQHEWSFLRGAKQHGHTLKPGRHVFPFHLNAGGSLPSSINPRTSDGASVSYKLSAVAVRPGITSNLNATCPVWLMRSLSSDALEYQQSLEIENTWPERLMYSLVLPHKAWAVGDNLTTVMKFVPMAKGIQVLHITTSINETKKTFGQGERIEHTSTLSKFYHDIIGGVAVACDATRIRELQTPRSEWVPFPFPNFWSQFHRLRRADAVVHNTVSNSANSGSTQAPLSESNEAPADDTTCSEISTRIVVPLPTNLTPTHTLDPIIISHRICWTILVGNPDGRISRIRGSQPLHILDMAFLHEARRSTAVTRRRLLGAAAPSDTEEEIDLPSYSSHIRDRVANGFISELPLVRVTNPWVHQKIDPLSGAVSVLSPAAHTPGLGSSTPALRTRHVPSESEGTTPLSLEWLDFELALSLCDRIPVRQSKEQHGVPVRPESDSSWWHIQRTSHLSGDGSECSPRGEMPTYIHAQDQTPTQQHELFTISMKPHSSLHPFSRSHFSRAHSDTNTHHHSKAGHRTSGVDGESPRPAVLANPCTTDVTALLFRAFTKVPTYDVASRGFQGGGPPPLETMRELPSYEGSPLQR</sequence>
<dbReference type="PANTHER" id="PTHR11188:SF17">
    <property type="entry name" value="FI21816P1"/>
    <property type="match status" value="1"/>
</dbReference>
<gene>
    <name evidence="3" type="ORF">BD410DRAFT_785977</name>
</gene>
<dbReference type="VEuPathDB" id="FungiDB:BD410DRAFT_785977"/>
<dbReference type="SUPFAM" id="SSF81296">
    <property type="entry name" value="E set domains"/>
    <property type="match status" value="1"/>
</dbReference>
<feature type="region of interest" description="Disordered" evidence="1">
    <location>
        <begin position="566"/>
        <end position="604"/>
    </location>
</feature>
<dbReference type="InterPro" id="IPR014756">
    <property type="entry name" value="Ig_E-set"/>
</dbReference>
<name>A0A4Y7QAU3_9AGAM</name>
<feature type="region of interest" description="Disordered" evidence="1">
    <location>
        <begin position="630"/>
        <end position="658"/>
    </location>
</feature>
<dbReference type="EMBL" id="ML170166">
    <property type="protein sequence ID" value="TDL24486.1"/>
    <property type="molecule type" value="Genomic_DNA"/>
</dbReference>